<dbReference type="AlphaFoldDB" id="A0A8J7H1F4"/>
<evidence type="ECO:0000313" key="2">
    <source>
        <dbReference type="Proteomes" id="UP000622552"/>
    </source>
</evidence>
<organism evidence="1 2">
    <name type="scientific">Longispora fulva</name>
    <dbReference type="NCBI Taxonomy" id="619741"/>
    <lineage>
        <taxon>Bacteria</taxon>
        <taxon>Bacillati</taxon>
        <taxon>Actinomycetota</taxon>
        <taxon>Actinomycetes</taxon>
        <taxon>Micromonosporales</taxon>
        <taxon>Micromonosporaceae</taxon>
        <taxon>Longispora</taxon>
    </lineage>
</organism>
<evidence type="ECO:0008006" key="3">
    <source>
        <dbReference type="Google" id="ProtNLM"/>
    </source>
</evidence>
<reference evidence="1" key="1">
    <citation type="submission" date="2020-11" db="EMBL/GenBank/DDBJ databases">
        <title>Sequencing the genomes of 1000 actinobacteria strains.</title>
        <authorList>
            <person name="Klenk H.-P."/>
        </authorList>
    </citation>
    <scope>NUCLEOTIDE SEQUENCE</scope>
    <source>
        <strain evidence="1">DSM 45356</strain>
    </source>
</reference>
<dbReference type="Proteomes" id="UP000622552">
    <property type="component" value="Unassembled WGS sequence"/>
</dbReference>
<comment type="caution">
    <text evidence="1">The sequence shown here is derived from an EMBL/GenBank/DDBJ whole genome shotgun (WGS) entry which is preliminary data.</text>
</comment>
<protein>
    <recommendedName>
        <fullName evidence="3">DNA-binding protein</fullName>
    </recommendedName>
</protein>
<keyword evidence="2" id="KW-1185">Reference proteome</keyword>
<dbReference type="RefSeq" id="WP_197006891.1">
    <property type="nucleotide sequence ID" value="NZ_BONS01000006.1"/>
</dbReference>
<evidence type="ECO:0000313" key="1">
    <source>
        <dbReference type="EMBL" id="MBG6140338.1"/>
    </source>
</evidence>
<accession>A0A8J7H1F4</accession>
<sequence length="175" mass="19053">MATYAFTLVLNRVPSDEELDQLFEAGCDDASFGTEGGGTVGIAEFDRNAETLADAIASAVRDVERVPGIKAVRVADDDLLTLADIATRVGRSRESIRRYTLGERGGGGFPVPINPGRDGTTFYRWSEVAPWLRERMGMQVDIAYAALTMANLVLQVRMHQPHVEHSSALTDLLDA</sequence>
<dbReference type="EMBL" id="JADOUF010000001">
    <property type="protein sequence ID" value="MBG6140338.1"/>
    <property type="molecule type" value="Genomic_DNA"/>
</dbReference>
<name>A0A8J7H1F4_9ACTN</name>
<gene>
    <name evidence="1" type="ORF">IW245_006532</name>
</gene>
<proteinExistence type="predicted"/>